<evidence type="ECO:0000256" key="1">
    <source>
        <dbReference type="SAM" id="Phobius"/>
    </source>
</evidence>
<dbReference type="AlphaFoldDB" id="A0A226D6W7"/>
<proteinExistence type="predicted"/>
<reference evidence="2 3" key="1">
    <citation type="submission" date="2015-12" db="EMBL/GenBank/DDBJ databases">
        <title>The genome of Folsomia candida.</title>
        <authorList>
            <person name="Faddeeva A."/>
            <person name="Derks M.F."/>
            <person name="Anvar Y."/>
            <person name="Smit S."/>
            <person name="Van Straalen N."/>
            <person name="Roelofs D."/>
        </authorList>
    </citation>
    <scope>NUCLEOTIDE SEQUENCE [LARGE SCALE GENOMIC DNA]</scope>
    <source>
        <strain evidence="2 3">VU population</strain>
        <tissue evidence="2">Whole body</tissue>
    </source>
</reference>
<accession>A0A226D6W7</accession>
<sequence>MGDRNVQIGPHYHRPSKQEVLAILVNVENRIRYWSRCSRMELEFGMRDNSPYLAGKKASWARKALVVAGQTLIFLYLMVNLIYSHVWRDDGTFNPLQATRACLVTAWTLLNVWNLHQAEVAYLDILKLFWTNDCFGGVKMMSLGLAATVLINLFVLLYSIIFHFTVDLTVFDEISYSYFEYNAQIVYARICRASQKHLCPNFATTIGKLFSGPCCIFMLYVLLFKKLQQQLFPFQLIVKNYTALYTLSQKIRNSLKPGCTELDRLRVLDSILKMRRLTSKINNNFSTQITLFLTISLLESIQLYSTYLMGGDTYDISDYLVDSPQGIYLRSGIRYFDAKSWAAHISEKLWLHHFS</sequence>
<keyword evidence="1" id="KW-0472">Membrane</keyword>
<evidence type="ECO:0000313" key="2">
    <source>
        <dbReference type="EMBL" id="OXA40949.1"/>
    </source>
</evidence>
<dbReference type="EMBL" id="LNIX01000031">
    <property type="protein sequence ID" value="OXA40949.1"/>
    <property type="molecule type" value="Genomic_DNA"/>
</dbReference>
<name>A0A226D6W7_FOLCA</name>
<feature type="transmembrane region" description="Helical" evidence="1">
    <location>
        <begin position="64"/>
        <end position="86"/>
    </location>
</feature>
<gene>
    <name evidence="2" type="ORF">Fcan01_24273</name>
</gene>
<feature type="transmembrane region" description="Helical" evidence="1">
    <location>
        <begin position="202"/>
        <end position="223"/>
    </location>
</feature>
<comment type="caution">
    <text evidence="2">The sequence shown here is derived from an EMBL/GenBank/DDBJ whole genome shotgun (WGS) entry which is preliminary data.</text>
</comment>
<keyword evidence="3" id="KW-1185">Reference proteome</keyword>
<evidence type="ECO:0000313" key="3">
    <source>
        <dbReference type="Proteomes" id="UP000198287"/>
    </source>
</evidence>
<keyword evidence="1" id="KW-1133">Transmembrane helix</keyword>
<keyword evidence="1" id="KW-0812">Transmembrane</keyword>
<protein>
    <submittedName>
        <fullName evidence="2">Uncharacterized protein</fullName>
    </submittedName>
</protein>
<feature type="transmembrane region" description="Helical" evidence="1">
    <location>
        <begin position="137"/>
        <end position="161"/>
    </location>
</feature>
<organism evidence="2 3">
    <name type="scientific">Folsomia candida</name>
    <name type="common">Springtail</name>
    <dbReference type="NCBI Taxonomy" id="158441"/>
    <lineage>
        <taxon>Eukaryota</taxon>
        <taxon>Metazoa</taxon>
        <taxon>Ecdysozoa</taxon>
        <taxon>Arthropoda</taxon>
        <taxon>Hexapoda</taxon>
        <taxon>Collembola</taxon>
        <taxon>Entomobryomorpha</taxon>
        <taxon>Isotomoidea</taxon>
        <taxon>Isotomidae</taxon>
        <taxon>Proisotominae</taxon>
        <taxon>Folsomia</taxon>
    </lineage>
</organism>
<dbReference type="Proteomes" id="UP000198287">
    <property type="component" value="Unassembled WGS sequence"/>
</dbReference>